<protein>
    <submittedName>
        <fullName evidence="9">Redoxin</fullName>
    </submittedName>
</protein>
<dbReference type="GO" id="GO:0045454">
    <property type="term" value="P:cell redox homeostasis"/>
    <property type="evidence" value="ECO:0007669"/>
    <property type="project" value="TreeGrafter"/>
</dbReference>
<sequence length="222" mass="24502" precursor="true">MKKPNLIAFWLVLLAICASTLPSDAQQPERQRQRQRRQAPAGKEAPHPPKVGDEAPAFELPKLNAEKKADDKTTGDDALPTVTLEQINNDGPVVLLVLRGWPGYQCPICSRQVGQFLSRSEQLAKQGVQLVLVYPGPADLLAEHAREFQGDRSFPAGVHYLIDPDYAFTNAWGLRWEAPRETAYASTFIIGKDGLIKFGNTSTTHGDRVDVETVLEELAGME</sequence>
<dbReference type="GO" id="GO:0034599">
    <property type="term" value="P:cellular response to oxidative stress"/>
    <property type="evidence" value="ECO:0007669"/>
    <property type="project" value="TreeGrafter"/>
</dbReference>
<evidence type="ECO:0000313" key="10">
    <source>
        <dbReference type="Proteomes" id="UP000317429"/>
    </source>
</evidence>
<dbReference type="EMBL" id="CP036291">
    <property type="protein sequence ID" value="QDU87797.1"/>
    <property type="molecule type" value="Genomic_DNA"/>
</dbReference>
<dbReference type="Proteomes" id="UP000317429">
    <property type="component" value="Chromosome"/>
</dbReference>
<dbReference type="InterPro" id="IPR013740">
    <property type="entry name" value="Redoxin"/>
</dbReference>
<evidence type="ECO:0000313" key="9">
    <source>
        <dbReference type="EMBL" id="QDU87797.1"/>
    </source>
</evidence>
<dbReference type="OrthoDB" id="279898at2"/>
<proteinExistence type="predicted"/>
<keyword evidence="2" id="KW-0049">Antioxidant</keyword>
<evidence type="ECO:0000256" key="3">
    <source>
        <dbReference type="ARBA" id="ARBA00023002"/>
    </source>
</evidence>
<feature type="compositionally biased region" description="Basic and acidic residues" evidence="6">
    <location>
        <begin position="64"/>
        <end position="75"/>
    </location>
</feature>
<evidence type="ECO:0000256" key="7">
    <source>
        <dbReference type="SAM" id="SignalP"/>
    </source>
</evidence>
<dbReference type="PROSITE" id="PS51352">
    <property type="entry name" value="THIOREDOXIN_2"/>
    <property type="match status" value="1"/>
</dbReference>
<evidence type="ECO:0000256" key="1">
    <source>
        <dbReference type="ARBA" id="ARBA00022559"/>
    </source>
</evidence>
<dbReference type="SUPFAM" id="SSF52833">
    <property type="entry name" value="Thioredoxin-like"/>
    <property type="match status" value="1"/>
</dbReference>
<feature type="domain" description="Thioredoxin" evidence="8">
    <location>
        <begin position="49"/>
        <end position="222"/>
    </location>
</feature>
<reference evidence="9 10" key="1">
    <citation type="submission" date="2019-02" db="EMBL/GenBank/DDBJ databases">
        <title>Deep-cultivation of Planctomycetes and their phenomic and genomic characterization uncovers novel biology.</title>
        <authorList>
            <person name="Wiegand S."/>
            <person name="Jogler M."/>
            <person name="Boedeker C."/>
            <person name="Pinto D."/>
            <person name="Vollmers J."/>
            <person name="Rivas-Marin E."/>
            <person name="Kohn T."/>
            <person name="Peeters S.H."/>
            <person name="Heuer A."/>
            <person name="Rast P."/>
            <person name="Oberbeckmann S."/>
            <person name="Bunk B."/>
            <person name="Jeske O."/>
            <person name="Meyerdierks A."/>
            <person name="Storesund J.E."/>
            <person name="Kallscheuer N."/>
            <person name="Luecker S."/>
            <person name="Lage O.M."/>
            <person name="Pohl T."/>
            <person name="Merkel B.J."/>
            <person name="Hornburger P."/>
            <person name="Mueller R.-W."/>
            <person name="Bruemmer F."/>
            <person name="Labrenz M."/>
            <person name="Spormann A.M."/>
            <person name="Op den Camp H."/>
            <person name="Overmann J."/>
            <person name="Amann R."/>
            <person name="Jetten M.S.M."/>
            <person name="Mascher T."/>
            <person name="Medema M.H."/>
            <person name="Devos D.P."/>
            <person name="Kaster A.-K."/>
            <person name="Ovreas L."/>
            <person name="Rohde M."/>
            <person name="Galperin M.Y."/>
            <person name="Jogler C."/>
        </authorList>
    </citation>
    <scope>NUCLEOTIDE SEQUENCE [LARGE SCALE GENOMIC DNA]</scope>
    <source>
        <strain evidence="9 10">Pla175</strain>
    </source>
</reference>
<accession>A0A518D8J2</accession>
<organism evidence="9 10">
    <name type="scientific">Pirellulimonas nuda</name>
    <dbReference type="NCBI Taxonomy" id="2528009"/>
    <lineage>
        <taxon>Bacteria</taxon>
        <taxon>Pseudomonadati</taxon>
        <taxon>Planctomycetota</taxon>
        <taxon>Planctomycetia</taxon>
        <taxon>Pirellulales</taxon>
        <taxon>Lacipirellulaceae</taxon>
        <taxon>Pirellulimonas</taxon>
    </lineage>
</organism>
<feature type="chain" id="PRO_5021884974" evidence="7">
    <location>
        <begin position="26"/>
        <end position="222"/>
    </location>
</feature>
<feature type="region of interest" description="Disordered" evidence="6">
    <location>
        <begin position="23"/>
        <end position="77"/>
    </location>
</feature>
<dbReference type="AlphaFoldDB" id="A0A518D8J2"/>
<evidence type="ECO:0000259" key="8">
    <source>
        <dbReference type="PROSITE" id="PS51352"/>
    </source>
</evidence>
<dbReference type="Pfam" id="PF08534">
    <property type="entry name" value="Redoxin"/>
    <property type="match status" value="1"/>
</dbReference>
<keyword evidence="5" id="KW-0676">Redox-active center</keyword>
<dbReference type="PANTHER" id="PTHR42801">
    <property type="entry name" value="THIOREDOXIN-DEPENDENT PEROXIDE REDUCTASE"/>
    <property type="match status" value="1"/>
</dbReference>
<evidence type="ECO:0000256" key="6">
    <source>
        <dbReference type="SAM" id="MobiDB-lite"/>
    </source>
</evidence>
<evidence type="ECO:0000256" key="4">
    <source>
        <dbReference type="ARBA" id="ARBA00023157"/>
    </source>
</evidence>
<keyword evidence="3" id="KW-0560">Oxidoreductase</keyword>
<keyword evidence="1" id="KW-0575">Peroxidase</keyword>
<dbReference type="InterPro" id="IPR036249">
    <property type="entry name" value="Thioredoxin-like_sf"/>
</dbReference>
<feature type="signal peptide" evidence="7">
    <location>
        <begin position="1"/>
        <end position="25"/>
    </location>
</feature>
<keyword evidence="10" id="KW-1185">Reference proteome</keyword>
<dbReference type="Gene3D" id="3.40.30.10">
    <property type="entry name" value="Glutaredoxin"/>
    <property type="match status" value="1"/>
</dbReference>
<keyword evidence="4" id="KW-1015">Disulfide bond</keyword>
<dbReference type="InterPro" id="IPR013766">
    <property type="entry name" value="Thioredoxin_domain"/>
</dbReference>
<evidence type="ECO:0000256" key="2">
    <source>
        <dbReference type="ARBA" id="ARBA00022862"/>
    </source>
</evidence>
<dbReference type="GO" id="GO:0008379">
    <property type="term" value="F:thioredoxin peroxidase activity"/>
    <property type="evidence" value="ECO:0007669"/>
    <property type="project" value="TreeGrafter"/>
</dbReference>
<name>A0A518D8J2_9BACT</name>
<dbReference type="KEGG" id="pnd:Pla175_11640"/>
<feature type="compositionally biased region" description="Basic and acidic residues" evidence="6">
    <location>
        <begin position="44"/>
        <end position="53"/>
    </location>
</feature>
<dbReference type="RefSeq" id="WP_145282025.1">
    <property type="nucleotide sequence ID" value="NZ_CP036291.1"/>
</dbReference>
<dbReference type="GO" id="GO:0005737">
    <property type="term" value="C:cytoplasm"/>
    <property type="evidence" value="ECO:0007669"/>
    <property type="project" value="TreeGrafter"/>
</dbReference>
<dbReference type="InterPro" id="IPR050924">
    <property type="entry name" value="Peroxiredoxin_BCP/PrxQ"/>
</dbReference>
<evidence type="ECO:0000256" key="5">
    <source>
        <dbReference type="ARBA" id="ARBA00023284"/>
    </source>
</evidence>
<dbReference type="PANTHER" id="PTHR42801:SF4">
    <property type="entry name" value="AHPC_TSA FAMILY PROTEIN"/>
    <property type="match status" value="1"/>
</dbReference>
<keyword evidence="7" id="KW-0732">Signal</keyword>
<gene>
    <name evidence="9" type="ORF">Pla175_11640</name>
</gene>